<dbReference type="GO" id="GO:0016747">
    <property type="term" value="F:acyltransferase activity, transferring groups other than amino-acyl groups"/>
    <property type="evidence" value="ECO:0007669"/>
    <property type="project" value="UniProtKB-ARBA"/>
</dbReference>
<dbReference type="Pfam" id="PF02458">
    <property type="entry name" value="Transferase"/>
    <property type="match status" value="1"/>
</dbReference>
<dbReference type="STRING" id="43335.A0A4U5R149"/>
<keyword evidence="2" id="KW-0012">Acyltransferase</keyword>
<accession>A0A4U5R149</accession>
<evidence type="ECO:0000256" key="2">
    <source>
        <dbReference type="ARBA" id="ARBA00023315"/>
    </source>
</evidence>
<name>A0A4U5R149_POPAL</name>
<dbReference type="Gene3D" id="3.30.559.10">
    <property type="entry name" value="Chloramphenicol acetyltransferase-like domain"/>
    <property type="match status" value="2"/>
</dbReference>
<keyword evidence="1 3" id="KW-0808">Transferase</keyword>
<reference evidence="3" key="1">
    <citation type="submission" date="2018-10" db="EMBL/GenBank/DDBJ databases">
        <title>Population genomic analysis revealed the cold adaptation of white poplar.</title>
        <authorList>
            <person name="Liu Y.-J."/>
        </authorList>
    </citation>
    <scope>NUCLEOTIDE SEQUENCE [LARGE SCALE GENOMIC DNA]</scope>
    <source>
        <strain evidence="3">PAL-ZL1</strain>
    </source>
</reference>
<dbReference type="EMBL" id="RCHU01000057">
    <property type="protein sequence ID" value="TKS16609.1"/>
    <property type="molecule type" value="Genomic_DNA"/>
</dbReference>
<evidence type="ECO:0000313" key="3">
    <source>
        <dbReference type="EMBL" id="TKS16609.1"/>
    </source>
</evidence>
<evidence type="ECO:0000256" key="1">
    <source>
        <dbReference type="ARBA" id="ARBA00022679"/>
    </source>
</evidence>
<dbReference type="InterPro" id="IPR023213">
    <property type="entry name" value="CAT-like_dom_sf"/>
</dbReference>
<gene>
    <name evidence="3" type="ORF">D5086_0000021390</name>
</gene>
<dbReference type="SUPFAM" id="SSF52777">
    <property type="entry name" value="CoA-dependent acyltransferases"/>
    <property type="match status" value="1"/>
</dbReference>
<sequence length="550" mass="60534">MESDNMVTVLQHCQVSPPPGTTSEKSLPPTFFDLRMVDSSTKHLFFFECTSISKNHFLESIIPSLKHSLSLSLKYYYPFAGNLIFPPNSGKPEIRYLERDSASLIFAESSSDFIHLTGKQTRNTTEFLSLLPQLPPESMSHDTLVVPISSFQVTLFPDSGICVGFHLRHAIGDGNSVVKSFFKTWASITKAGGDATFLSGEFVPYYDRTRFRDPEGLEFETIVWNDLEKITKEEWSRPHHPKPNNKVRATFVISHATAQQLKKLVLGRYPFPSHISTFTVTCGYVWSCLAKARAACGKDDDEMVHFLTEVDWRTRLDPPLPATYFGNCVLPSLACAKTAQLKGSDGFVFGAKSIGDAIHKSLHHTGVSKTIKNLARQLAAASKGWLLESFSSPKFKMYDIDFGWGRLKTNEELSIDDCEAIAVGDGQNEGETEIIVSNPKPIMDAFVSIFSLGLQTLDEKVKKLGANNFIRTSTESATEADNNLDSGRSKACEAITLAACVLVVGSWLMGEHANAVAAVLGAVIGSSTISYMGKKMARTWDNKSSSYAGS</sequence>
<dbReference type="AlphaFoldDB" id="A0A4U5R149"/>
<protein>
    <submittedName>
        <fullName evidence="3">Malonyl-coenzyme A:anthocyanin 3-O-glucoside-6''-O-malonyltransferase-like</fullName>
    </submittedName>
</protein>
<organism evidence="3">
    <name type="scientific">Populus alba</name>
    <name type="common">White poplar</name>
    <dbReference type="NCBI Taxonomy" id="43335"/>
    <lineage>
        <taxon>Eukaryota</taxon>
        <taxon>Viridiplantae</taxon>
        <taxon>Streptophyta</taxon>
        <taxon>Embryophyta</taxon>
        <taxon>Tracheophyta</taxon>
        <taxon>Spermatophyta</taxon>
        <taxon>Magnoliopsida</taxon>
        <taxon>eudicotyledons</taxon>
        <taxon>Gunneridae</taxon>
        <taxon>Pentapetalae</taxon>
        <taxon>rosids</taxon>
        <taxon>fabids</taxon>
        <taxon>Malpighiales</taxon>
        <taxon>Salicaceae</taxon>
        <taxon>Saliceae</taxon>
        <taxon>Populus</taxon>
    </lineage>
</organism>
<dbReference type="PANTHER" id="PTHR31625">
    <property type="match status" value="1"/>
</dbReference>
<proteinExistence type="predicted"/>
<comment type="caution">
    <text evidence="3">The sequence shown here is derived from an EMBL/GenBank/DDBJ whole genome shotgun (WGS) entry which is preliminary data.</text>
</comment>
<dbReference type="InterPro" id="IPR051504">
    <property type="entry name" value="Plant_metabolite_acyltrans"/>
</dbReference>